<dbReference type="SUPFAM" id="SSF48264">
    <property type="entry name" value="Cytochrome P450"/>
    <property type="match status" value="1"/>
</dbReference>
<evidence type="ECO:0000313" key="9">
    <source>
        <dbReference type="EMBL" id="UPV75520.1"/>
    </source>
</evidence>
<dbReference type="GO" id="GO:0004497">
    <property type="term" value="F:monooxygenase activity"/>
    <property type="evidence" value="ECO:0007669"/>
    <property type="project" value="UniProtKB-KW"/>
</dbReference>
<dbReference type="AlphaFoldDB" id="A0A8U0HWR2"/>
<evidence type="ECO:0000256" key="5">
    <source>
        <dbReference type="ARBA" id="ARBA00023004"/>
    </source>
</evidence>
<dbReference type="GeneID" id="72184631"/>
<accession>A0A8U0HWR2</accession>
<feature type="region of interest" description="Disordered" evidence="8">
    <location>
        <begin position="426"/>
        <end position="454"/>
    </location>
</feature>
<keyword evidence="4 7" id="KW-0560">Oxidoreductase</keyword>
<dbReference type="PANTHER" id="PTHR24291">
    <property type="entry name" value="CYTOCHROME P450 FAMILY 4"/>
    <property type="match status" value="1"/>
</dbReference>
<dbReference type="GO" id="GO:0016705">
    <property type="term" value="F:oxidoreductase activity, acting on paired donors, with incorporation or reduction of molecular oxygen"/>
    <property type="evidence" value="ECO:0007669"/>
    <property type="project" value="InterPro"/>
</dbReference>
<dbReference type="PRINTS" id="PR00463">
    <property type="entry name" value="EP450I"/>
</dbReference>
<dbReference type="Gene3D" id="1.10.630.10">
    <property type="entry name" value="Cytochrome P450"/>
    <property type="match status" value="1"/>
</dbReference>
<dbReference type="GO" id="GO:0005506">
    <property type="term" value="F:iron ion binding"/>
    <property type="evidence" value="ECO:0007669"/>
    <property type="project" value="InterPro"/>
</dbReference>
<evidence type="ECO:0000256" key="4">
    <source>
        <dbReference type="ARBA" id="ARBA00023002"/>
    </source>
</evidence>
<dbReference type="InterPro" id="IPR036396">
    <property type="entry name" value="Cyt_P450_sf"/>
</dbReference>
<feature type="compositionally biased region" description="Basic and acidic residues" evidence="8">
    <location>
        <begin position="436"/>
        <end position="454"/>
    </location>
</feature>
<evidence type="ECO:0000256" key="2">
    <source>
        <dbReference type="ARBA" id="ARBA00022617"/>
    </source>
</evidence>
<keyword evidence="3 7" id="KW-0479">Metal-binding</keyword>
<dbReference type="PROSITE" id="PS00086">
    <property type="entry name" value="CYTOCHROME_P450"/>
    <property type="match status" value="1"/>
</dbReference>
<dbReference type="InterPro" id="IPR001128">
    <property type="entry name" value="Cyt_P450"/>
</dbReference>
<organism evidence="9 10">
    <name type="scientific">Halorussus limi</name>
    <dbReference type="NCBI Taxonomy" id="2938695"/>
    <lineage>
        <taxon>Archaea</taxon>
        <taxon>Methanobacteriati</taxon>
        <taxon>Methanobacteriota</taxon>
        <taxon>Stenosarchaea group</taxon>
        <taxon>Halobacteria</taxon>
        <taxon>Halobacteriales</taxon>
        <taxon>Haladaptataceae</taxon>
        <taxon>Halorussus</taxon>
    </lineage>
</organism>
<evidence type="ECO:0000256" key="3">
    <source>
        <dbReference type="ARBA" id="ARBA00022723"/>
    </source>
</evidence>
<dbReference type="RefSeq" id="WP_248651560.1">
    <property type="nucleotide sequence ID" value="NZ_CP096659.1"/>
</dbReference>
<reference evidence="9 10" key="1">
    <citation type="submission" date="2022-04" db="EMBL/GenBank/DDBJ databases">
        <title>Diverse halophilic archaea isolated from saline environments.</title>
        <authorList>
            <person name="Cui H.-L."/>
        </authorList>
    </citation>
    <scope>NUCLEOTIDE SEQUENCE [LARGE SCALE GENOMIC DNA]</scope>
    <source>
        <strain evidence="9 10">XZYJT49</strain>
    </source>
</reference>
<evidence type="ECO:0000256" key="1">
    <source>
        <dbReference type="ARBA" id="ARBA00010617"/>
    </source>
</evidence>
<evidence type="ECO:0000313" key="10">
    <source>
        <dbReference type="Proteomes" id="UP000830729"/>
    </source>
</evidence>
<evidence type="ECO:0000256" key="6">
    <source>
        <dbReference type="ARBA" id="ARBA00023033"/>
    </source>
</evidence>
<dbReference type="InterPro" id="IPR002401">
    <property type="entry name" value="Cyt_P450_E_grp-I"/>
</dbReference>
<dbReference type="InterPro" id="IPR017972">
    <property type="entry name" value="Cyt_P450_CS"/>
</dbReference>
<dbReference type="EMBL" id="CP096659">
    <property type="protein sequence ID" value="UPV75520.1"/>
    <property type="molecule type" value="Genomic_DNA"/>
</dbReference>
<dbReference type="GO" id="GO:0020037">
    <property type="term" value="F:heme binding"/>
    <property type="evidence" value="ECO:0007669"/>
    <property type="project" value="InterPro"/>
</dbReference>
<dbReference type="KEGG" id="halx:M0R89_05490"/>
<keyword evidence="10" id="KW-1185">Reference proteome</keyword>
<name>A0A8U0HWR2_9EURY</name>
<evidence type="ECO:0000256" key="8">
    <source>
        <dbReference type="SAM" id="MobiDB-lite"/>
    </source>
</evidence>
<dbReference type="PANTHER" id="PTHR24291:SF50">
    <property type="entry name" value="BIFUNCTIONAL ALBAFLAVENONE MONOOXYGENASE_TERPENE SYNTHASE"/>
    <property type="match status" value="1"/>
</dbReference>
<keyword evidence="5 7" id="KW-0408">Iron</keyword>
<sequence>MTTRTPPGPRGLPFVGNTHQWARDPCDFRERCAEEYGRVVNFEIIGWDAYMLTDLADVKRVLEDTDTFPKHDSSTDELREIVGDGLLTSEGDRWERQREAIRPAFFMSNIKNYADVMVSRTEDTVGRWRDGGTVDLRDEMMRTTLEILVESMFGEDIDLAARGIYDAVEAMQEPMKPQNQPVTFLAPDWAPVPFLRRANRARDHLDAQVYDIIDERRRADTDREDLLAMLLDADAEMGDDQIRDEMLTFLFAGHETSALTLTYVWDLLSRNPEAEARLREEVDAVVDERPTVEDVFEFEYAEAVVREAMRLYPPAHEIRREPAEEVTFGDYAVPEGSMLVLPTWVLHRDDRFWDDPEAFRPSRWLDGESRDRPEYAFFPFGGGPRRCIGQQFAMTEAQLVLATMADEWTIEREYGDLDLSAAVTLQPKGDVPVTTRRRERDDRAPRATPKAERR</sequence>
<evidence type="ECO:0000256" key="7">
    <source>
        <dbReference type="RuleBase" id="RU000461"/>
    </source>
</evidence>
<dbReference type="PRINTS" id="PR00385">
    <property type="entry name" value="P450"/>
</dbReference>
<keyword evidence="6 7" id="KW-0503">Monooxygenase</keyword>
<dbReference type="InterPro" id="IPR050196">
    <property type="entry name" value="Cytochrome_P450_Monoox"/>
</dbReference>
<protein>
    <submittedName>
        <fullName evidence="9">Cytochrome P450</fullName>
    </submittedName>
</protein>
<comment type="similarity">
    <text evidence="1 7">Belongs to the cytochrome P450 family.</text>
</comment>
<dbReference type="Proteomes" id="UP000830729">
    <property type="component" value="Chromosome"/>
</dbReference>
<keyword evidence="2 7" id="KW-0349">Heme</keyword>
<proteinExistence type="inferred from homology"/>
<dbReference type="Pfam" id="PF00067">
    <property type="entry name" value="p450"/>
    <property type="match status" value="1"/>
</dbReference>
<gene>
    <name evidence="9" type="ORF">M0R89_05490</name>
</gene>